<dbReference type="PANTHER" id="PTHR23073">
    <property type="entry name" value="26S PROTEASOME REGULATORY SUBUNIT"/>
    <property type="match status" value="1"/>
</dbReference>
<comment type="caution">
    <text evidence="5">The sequence shown here is derived from an EMBL/GenBank/DDBJ whole genome shotgun (WGS) entry which is preliminary data.</text>
</comment>
<evidence type="ECO:0000256" key="3">
    <source>
        <dbReference type="ARBA" id="ARBA00022840"/>
    </source>
</evidence>
<dbReference type="EMBL" id="JBHSGA010000017">
    <property type="protein sequence ID" value="MFC4527107.1"/>
    <property type="molecule type" value="Genomic_DNA"/>
</dbReference>
<gene>
    <name evidence="5" type="ORF">ACFO5W_10740</name>
</gene>
<dbReference type="Gene3D" id="3.40.50.300">
    <property type="entry name" value="P-loop containing nucleotide triphosphate hydrolases"/>
    <property type="match status" value="1"/>
</dbReference>
<dbReference type="InterPro" id="IPR003593">
    <property type="entry name" value="AAA+_ATPase"/>
</dbReference>
<keyword evidence="3 5" id="KW-0067">ATP-binding</keyword>
<dbReference type="InterPro" id="IPR003959">
    <property type="entry name" value="ATPase_AAA_core"/>
</dbReference>
<dbReference type="Pfam" id="PF22977">
    <property type="entry name" value="WHD"/>
    <property type="match status" value="1"/>
</dbReference>
<dbReference type="Pfam" id="PF00004">
    <property type="entry name" value="AAA"/>
    <property type="match status" value="1"/>
</dbReference>
<dbReference type="CDD" id="cd19481">
    <property type="entry name" value="RecA-like_protease"/>
    <property type="match status" value="1"/>
</dbReference>
<dbReference type="SMART" id="SM00382">
    <property type="entry name" value="AAA"/>
    <property type="match status" value="1"/>
</dbReference>
<feature type="domain" description="AAA+ ATPase" evidence="4">
    <location>
        <begin position="432"/>
        <end position="564"/>
    </location>
</feature>
<dbReference type="RefSeq" id="WP_266149012.1">
    <property type="nucleotide sequence ID" value="NZ_CP064028.1"/>
</dbReference>
<keyword evidence="6" id="KW-1185">Reference proteome</keyword>
<dbReference type="Proteomes" id="UP001595961">
    <property type="component" value="Unassembled WGS sequence"/>
</dbReference>
<dbReference type="SUPFAM" id="SSF52540">
    <property type="entry name" value="P-loop containing nucleoside triphosphate hydrolases"/>
    <property type="match status" value="1"/>
</dbReference>
<dbReference type="InterPro" id="IPR050221">
    <property type="entry name" value="26S_Proteasome_ATPase"/>
</dbReference>
<evidence type="ECO:0000259" key="4">
    <source>
        <dbReference type="SMART" id="SM00382"/>
    </source>
</evidence>
<comment type="similarity">
    <text evidence="1">Belongs to the AAA ATPase family.</text>
</comment>
<evidence type="ECO:0000313" key="6">
    <source>
        <dbReference type="Proteomes" id="UP001595961"/>
    </source>
</evidence>
<evidence type="ECO:0000313" key="5">
    <source>
        <dbReference type="EMBL" id="MFC4527107.1"/>
    </source>
</evidence>
<organism evidence="5 6">
    <name type="scientific">Dyella halodurans</name>
    <dbReference type="NCBI Taxonomy" id="1920171"/>
    <lineage>
        <taxon>Bacteria</taxon>
        <taxon>Pseudomonadati</taxon>
        <taxon>Pseudomonadota</taxon>
        <taxon>Gammaproteobacteria</taxon>
        <taxon>Lysobacterales</taxon>
        <taxon>Rhodanobacteraceae</taxon>
        <taxon>Dyella</taxon>
    </lineage>
</organism>
<reference evidence="6" key="1">
    <citation type="journal article" date="2019" name="Int. J. Syst. Evol. Microbiol.">
        <title>The Global Catalogue of Microorganisms (GCM) 10K type strain sequencing project: providing services to taxonomists for standard genome sequencing and annotation.</title>
        <authorList>
            <consortium name="The Broad Institute Genomics Platform"/>
            <consortium name="The Broad Institute Genome Sequencing Center for Infectious Disease"/>
            <person name="Wu L."/>
            <person name="Ma J."/>
        </authorList>
    </citation>
    <scope>NUCLEOTIDE SEQUENCE [LARGE SCALE GENOMIC DNA]</scope>
    <source>
        <strain evidence="6">CCM 4481</strain>
    </source>
</reference>
<protein>
    <submittedName>
        <fullName evidence="5">ATP-binding protein</fullName>
    </submittedName>
</protein>
<name>A0ABV9C2L3_9GAMM</name>
<dbReference type="InterPro" id="IPR054472">
    <property type="entry name" value="WHD"/>
</dbReference>
<keyword evidence="2" id="KW-0547">Nucleotide-binding</keyword>
<dbReference type="InterPro" id="IPR027417">
    <property type="entry name" value="P-loop_NTPase"/>
</dbReference>
<dbReference type="GO" id="GO:0005524">
    <property type="term" value="F:ATP binding"/>
    <property type="evidence" value="ECO:0007669"/>
    <property type="project" value="UniProtKB-KW"/>
</dbReference>
<sequence length="647" mass="71545">MNAVRTLANESLSQALDRVYRKLVTGAGTETPQASASLPYNADDETPGHRLHDLQAMFALSPFERDVLVLCLGCSIEARFVTACAAAHENAQANWPTFGLALATLDDPHWSAIGRARPLRYWTLIEMVRPAGNYAPLLHAPLQIDERILHYLLGVPAIEERLEALTHPFSVPSDSGNALRRDSALRDGLRHWLGHAEQGKAVLLCGERSASRSSAFVALCKEAGLNPYSLYAADLPAAAEERNTLARLWTREAALQNAALFVRCNDGDNVHMLAGWLDQVQAPVAVDAPSGSSAERLPGLRLEVPELSAEERKAAWIDQLGDVSRHLNGTLDRIVEYFHFDAATIQAAASIARETELDEHEAIERTAWRICRQQGRRSLDNLARRIEPRAEWSDLILPPTQTETLQQIAIHMRQRAVVNQCWGFAERYSRGHGLSALFAGASGTGKTMAAEVLARELDLDLYQVDLAALVSKYIGETEKNLRRVFDAAEESGAVLLFDECDALFGKRSEVRDSHDRYANMEVAYLLQRMDSYRGVAILTTNMRHSLDSAFVRRIRFIVQFPFPDAASRARIWQGIFPKNAPLDRIDYEQLSQLNIAGGTIRNIATHAAFLAAEAGTSIGAPQILAASRLEYAKLDKPLTSSETKGWV</sequence>
<proteinExistence type="inferred from homology"/>
<accession>A0ABV9C2L3</accession>
<evidence type="ECO:0000256" key="1">
    <source>
        <dbReference type="ARBA" id="ARBA00006914"/>
    </source>
</evidence>
<evidence type="ECO:0000256" key="2">
    <source>
        <dbReference type="ARBA" id="ARBA00022741"/>
    </source>
</evidence>